<feature type="transmembrane region" description="Helical" evidence="1">
    <location>
        <begin position="97"/>
        <end position="115"/>
    </location>
</feature>
<feature type="transmembrane region" description="Helical" evidence="1">
    <location>
        <begin position="249"/>
        <end position="274"/>
    </location>
</feature>
<dbReference type="Proteomes" id="UP001642484">
    <property type="component" value="Unassembled WGS sequence"/>
</dbReference>
<reference evidence="2 3" key="1">
    <citation type="submission" date="2024-02" db="EMBL/GenBank/DDBJ databases">
        <authorList>
            <person name="Chen Y."/>
            <person name="Shah S."/>
            <person name="Dougan E. K."/>
            <person name="Thang M."/>
            <person name="Chan C."/>
        </authorList>
    </citation>
    <scope>NUCLEOTIDE SEQUENCE [LARGE SCALE GENOMIC DNA]</scope>
</reference>
<feature type="transmembrane region" description="Helical" evidence="1">
    <location>
        <begin position="72"/>
        <end position="91"/>
    </location>
</feature>
<evidence type="ECO:0000313" key="3">
    <source>
        <dbReference type="Proteomes" id="UP001642484"/>
    </source>
</evidence>
<feature type="transmembrane region" description="Helical" evidence="1">
    <location>
        <begin position="280"/>
        <end position="298"/>
    </location>
</feature>
<gene>
    <name evidence="2" type="ORF">CCMP2556_LOCUS33838</name>
</gene>
<organism evidence="2 3">
    <name type="scientific">Durusdinium trenchii</name>
    <dbReference type="NCBI Taxonomy" id="1381693"/>
    <lineage>
        <taxon>Eukaryota</taxon>
        <taxon>Sar</taxon>
        <taxon>Alveolata</taxon>
        <taxon>Dinophyceae</taxon>
        <taxon>Suessiales</taxon>
        <taxon>Symbiodiniaceae</taxon>
        <taxon>Durusdinium</taxon>
    </lineage>
</organism>
<feature type="transmembrane region" description="Helical" evidence="1">
    <location>
        <begin position="158"/>
        <end position="174"/>
    </location>
</feature>
<name>A0ABP0NYH0_9DINO</name>
<keyword evidence="3" id="KW-1185">Reference proteome</keyword>
<feature type="transmembrane region" description="Helical" evidence="1">
    <location>
        <begin position="305"/>
        <end position="324"/>
    </location>
</feature>
<feature type="transmembrane region" description="Helical" evidence="1">
    <location>
        <begin position="127"/>
        <end position="146"/>
    </location>
</feature>
<comment type="caution">
    <text evidence="2">The sequence shown here is derived from an EMBL/GenBank/DDBJ whole genome shotgun (WGS) entry which is preliminary data.</text>
</comment>
<protein>
    <submittedName>
        <fullName evidence="2">Uncharacterized protein</fullName>
    </submittedName>
</protein>
<proteinExistence type="predicted"/>
<keyword evidence="1" id="KW-0472">Membrane</keyword>
<sequence>MGNSNSDGETTVDDCESLARPMPEMTAVSRRIFNLHLKNRSFSSWEEFIEALPSTAPQGASQSIVKCDPMDICSWVATFLIESCIWGLVAYFADQSAAIGIVLSALYGLVLFLCVDRWLSPQMAGMLWPNIPVAVGAVGALVATYLPDNDESKLPSRALIFCILPATLATIYWMRRLPEDPDRSTLVSNLFLGLWAATIALRAMLVDDDSLKDLGYFDFASLVVLGAISVGVAVWFFERPGRWGSVELVTWSLNIGVLGMGAGASGMLATFAIAHPGMELTGWAPYAMVHCLIGALGFKLQRSFPVLLSALAFAAVCVRLSVWISDFSGSPVAGICCFGVLGFAVIVDNSWAEWPTRVATPRVGWLSGTLDMYRELLLLH</sequence>
<feature type="transmembrane region" description="Helical" evidence="1">
    <location>
        <begin position="217"/>
        <end position="237"/>
    </location>
</feature>
<keyword evidence="1" id="KW-1133">Transmembrane helix</keyword>
<evidence type="ECO:0000313" key="2">
    <source>
        <dbReference type="EMBL" id="CAK9068845.1"/>
    </source>
</evidence>
<keyword evidence="1" id="KW-0812">Transmembrane</keyword>
<evidence type="ECO:0000256" key="1">
    <source>
        <dbReference type="SAM" id="Phobius"/>
    </source>
</evidence>
<feature type="transmembrane region" description="Helical" evidence="1">
    <location>
        <begin position="330"/>
        <end position="347"/>
    </location>
</feature>
<dbReference type="EMBL" id="CAXAMN010022373">
    <property type="protein sequence ID" value="CAK9068845.1"/>
    <property type="molecule type" value="Genomic_DNA"/>
</dbReference>
<accession>A0ABP0NYH0</accession>
<feature type="transmembrane region" description="Helical" evidence="1">
    <location>
        <begin position="186"/>
        <end position="205"/>
    </location>
</feature>